<evidence type="ECO:0008006" key="4">
    <source>
        <dbReference type="Google" id="ProtNLM"/>
    </source>
</evidence>
<keyword evidence="1" id="KW-0732">Signal</keyword>
<geneLocation type="plasmid" evidence="3"/>
<organism evidence="2 3">
    <name type="scientific">Paraburkholderia caribensis MBA4</name>
    <dbReference type="NCBI Taxonomy" id="1323664"/>
    <lineage>
        <taxon>Bacteria</taxon>
        <taxon>Pseudomonadati</taxon>
        <taxon>Pseudomonadota</taxon>
        <taxon>Betaproteobacteria</taxon>
        <taxon>Burkholderiales</taxon>
        <taxon>Burkholderiaceae</taxon>
        <taxon>Paraburkholderia</taxon>
    </lineage>
</organism>
<evidence type="ECO:0000313" key="2">
    <source>
        <dbReference type="EMBL" id="ALL71658.1"/>
    </source>
</evidence>
<dbReference type="GeneID" id="69974990"/>
<gene>
    <name evidence="2" type="ORF">K788_0007343</name>
</gene>
<dbReference type="Gene3D" id="2.40.50.320">
    <property type="entry name" value="Copper binding periplasmic protein CusF"/>
    <property type="match status" value="1"/>
</dbReference>
<evidence type="ECO:0000256" key="1">
    <source>
        <dbReference type="SAM" id="SignalP"/>
    </source>
</evidence>
<sequence>MKKWIVASVASVASVALAAVMAGPAFASDDMAGMNMSMKPSAAKVSSNAALTDAEVKKVDTAACMVTLKHGPLDNVGMPPMTMAFKAKDAAMVKQVHEGDKVKVRVENVDGTLTIVTLKKQP</sequence>
<evidence type="ECO:0000313" key="3">
    <source>
        <dbReference type="Proteomes" id="UP000019146"/>
    </source>
</evidence>
<dbReference type="KEGG" id="bcai:K788_0007343"/>
<accession>A0A0P0RRK8</accession>
<dbReference type="EMBL" id="CP012748">
    <property type="protein sequence ID" value="ALL71658.1"/>
    <property type="molecule type" value="Genomic_DNA"/>
</dbReference>
<feature type="chain" id="PRO_5006054612" description="RND transporter MFP subunit" evidence="1">
    <location>
        <begin position="28"/>
        <end position="122"/>
    </location>
</feature>
<dbReference type="Proteomes" id="UP000019146">
    <property type="component" value="Plasmid unnamed"/>
</dbReference>
<name>A0A0P0RRK8_9BURK</name>
<keyword evidence="2" id="KW-0614">Plasmid</keyword>
<dbReference type="AlphaFoldDB" id="A0A0P0RRK8"/>
<feature type="signal peptide" evidence="1">
    <location>
        <begin position="1"/>
        <end position="27"/>
    </location>
</feature>
<dbReference type="Pfam" id="PF11604">
    <property type="entry name" value="CusF_Ec"/>
    <property type="match status" value="1"/>
</dbReference>
<dbReference type="InterPro" id="IPR021647">
    <property type="entry name" value="CusF_Ec"/>
</dbReference>
<dbReference type="InterPro" id="IPR042230">
    <property type="entry name" value="CusF_sf"/>
</dbReference>
<dbReference type="RefSeq" id="WP_035991904.1">
    <property type="nucleotide sequence ID" value="NZ_CP012748.1"/>
</dbReference>
<protein>
    <recommendedName>
        <fullName evidence="4">RND transporter MFP subunit</fullName>
    </recommendedName>
</protein>
<reference evidence="2 3" key="1">
    <citation type="journal article" date="2014" name="Genome Announc.">
        <title>Draft Genome Sequence of the Haloacid-Degrading Burkholderia caribensis Strain MBA4.</title>
        <authorList>
            <person name="Pan Y."/>
            <person name="Kong K.F."/>
            <person name="Tsang J.S."/>
        </authorList>
    </citation>
    <scope>NUCLEOTIDE SEQUENCE [LARGE SCALE GENOMIC DNA]</scope>
    <source>
        <strain evidence="2 3">MBA4</strain>
        <plasmid evidence="3">Plasmid</plasmid>
    </source>
</reference>
<proteinExistence type="predicted"/>